<evidence type="ECO:0000313" key="1">
    <source>
        <dbReference type="EMBL" id="RRT71715.1"/>
    </source>
</evidence>
<accession>A0A427A650</accession>
<name>A0A427A650_ENSVE</name>
<proteinExistence type="predicted"/>
<organism evidence="1 2">
    <name type="scientific">Ensete ventricosum</name>
    <name type="common">Abyssinian banana</name>
    <name type="synonym">Musa ensete</name>
    <dbReference type="NCBI Taxonomy" id="4639"/>
    <lineage>
        <taxon>Eukaryota</taxon>
        <taxon>Viridiplantae</taxon>
        <taxon>Streptophyta</taxon>
        <taxon>Embryophyta</taxon>
        <taxon>Tracheophyta</taxon>
        <taxon>Spermatophyta</taxon>
        <taxon>Magnoliopsida</taxon>
        <taxon>Liliopsida</taxon>
        <taxon>Zingiberales</taxon>
        <taxon>Musaceae</taxon>
        <taxon>Ensete</taxon>
    </lineage>
</organism>
<comment type="caution">
    <text evidence="1">The sequence shown here is derived from an EMBL/GenBank/DDBJ whole genome shotgun (WGS) entry which is preliminary data.</text>
</comment>
<evidence type="ECO:0000313" key="2">
    <source>
        <dbReference type="Proteomes" id="UP000287651"/>
    </source>
</evidence>
<dbReference type="Proteomes" id="UP000287651">
    <property type="component" value="Unassembled WGS sequence"/>
</dbReference>
<reference evidence="1 2" key="1">
    <citation type="journal article" date="2014" name="Agronomy (Basel)">
        <title>A Draft Genome Sequence for Ensete ventricosum, the Drought-Tolerant Tree Against Hunger.</title>
        <authorList>
            <person name="Harrison J."/>
            <person name="Moore K.A."/>
            <person name="Paszkiewicz K."/>
            <person name="Jones T."/>
            <person name="Grant M."/>
            <person name="Ambacheew D."/>
            <person name="Muzemil S."/>
            <person name="Studholme D.J."/>
        </authorList>
    </citation>
    <scope>NUCLEOTIDE SEQUENCE [LARGE SCALE GENOMIC DNA]</scope>
</reference>
<sequence length="105" mass="12022">MEGHKDQLLECIPTLNGRLLFSIKPSIPPLIMCIIINKCTWPCMSLLGKILFYQRMPIHLLFKITALHVISNLLIINKSITTCNNPFSSSIHTSLFTYYLQWATT</sequence>
<protein>
    <submittedName>
        <fullName evidence="1">Uncharacterized protein</fullName>
    </submittedName>
</protein>
<dbReference type="EMBL" id="AMZH03003629">
    <property type="protein sequence ID" value="RRT71715.1"/>
    <property type="molecule type" value="Genomic_DNA"/>
</dbReference>
<dbReference type="AlphaFoldDB" id="A0A427A650"/>
<gene>
    <name evidence="1" type="ORF">B296_00011135</name>
</gene>